<dbReference type="InterPro" id="IPR049555">
    <property type="entry name" value="GDT1-like_CS"/>
</dbReference>
<dbReference type="GO" id="GO:0032468">
    <property type="term" value="P:Golgi calcium ion homeostasis"/>
    <property type="evidence" value="ECO:0007669"/>
    <property type="project" value="TreeGrafter"/>
</dbReference>
<keyword evidence="5 6" id="KW-0472">Membrane</keyword>
<dbReference type="OrthoDB" id="442680at2759"/>
<proteinExistence type="inferred from homology"/>
<name>A0A8J2SXN0_9STRA</name>
<gene>
    <name evidence="7" type="ORF">PECAL_6P10310</name>
</gene>
<dbReference type="AlphaFoldDB" id="A0A8J2SXN0"/>
<evidence type="ECO:0000256" key="5">
    <source>
        <dbReference type="ARBA" id="ARBA00023136"/>
    </source>
</evidence>
<protein>
    <recommendedName>
        <fullName evidence="6">GDT1 family protein</fullName>
    </recommendedName>
</protein>
<dbReference type="InterPro" id="IPR001727">
    <property type="entry name" value="GDT1-like"/>
</dbReference>
<reference evidence="7" key="1">
    <citation type="submission" date="2021-11" db="EMBL/GenBank/DDBJ databases">
        <authorList>
            <consortium name="Genoscope - CEA"/>
            <person name="William W."/>
        </authorList>
    </citation>
    <scope>NUCLEOTIDE SEQUENCE</scope>
</reference>
<evidence type="ECO:0000313" key="7">
    <source>
        <dbReference type="EMBL" id="CAH0379408.1"/>
    </source>
</evidence>
<comment type="subcellular location">
    <subcellularLocation>
        <location evidence="1 6">Membrane</location>
        <topology evidence="1 6">Multi-pass membrane protein</topology>
    </subcellularLocation>
</comment>
<organism evidence="7 8">
    <name type="scientific">Pelagomonas calceolata</name>
    <dbReference type="NCBI Taxonomy" id="35677"/>
    <lineage>
        <taxon>Eukaryota</taxon>
        <taxon>Sar</taxon>
        <taxon>Stramenopiles</taxon>
        <taxon>Ochrophyta</taxon>
        <taxon>Pelagophyceae</taxon>
        <taxon>Pelagomonadales</taxon>
        <taxon>Pelagomonadaceae</taxon>
        <taxon>Pelagomonas</taxon>
    </lineage>
</organism>
<feature type="transmembrane region" description="Helical" evidence="6">
    <location>
        <begin position="39"/>
        <end position="63"/>
    </location>
</feature>
<dbReference type="PANTHER" id="PTHR12608:SF6">
    <property type="entry name" value="PROTEIN PAM71, CHLOROPLASTIC"/>
    <property type="match status" value="1"/>
</dbReference>
<sequence>MAAPLDSTFLQSTSLVFLSEIGDKTFFIASILAAKASRLVTFVGSFGALVVMTVISVLIGQVFHQVPDSFTGGLPIDDYVAIASFVYFGAKSISDALGNEDAGAGMAEELDEAEQVLAEGDVLEKTRGKALRLAGEAFALTVAAEVGDRSQLATIALSAAQNPYLVCAGACFGHGLATGIAVVGGAFISKYTNERTVGLVGGVLFLVFAATTALGTF</sequence>
<keyword evidence="4 6" id="KW-1133">Transmembrane helix</keyword>
<evidence type="ECO:0000256" key="4">
    <source>
        <dbReference type="ARBA" id="ARBA00022989"/>
    </source>
</evidence>
<evidence type="ECO:0000313" key="8">
    <source>
        <dbReference type="Proteomes" id="UP000789595"/>
    </source>
</evidence>
<comment type="caution">
    <text evidence="7">The sequence shown here is derived from an EMBL/GenBank/DDBJ whole genome shotgun (WGS) entry which is preliminary data.</text>
</comment>
<dbReference type="GO" id="GO:0005384">
    <property type="term" value="F:manganese ion transmembrane transporter activity"/>
    <property type="evidence" value="ECO:0007669"/>
    <property type="project" value="TreeGrafter"/>
</dbReference>
<accession>A0A8J2SXN0</accession>
<dbReference type="EMBL" id="CAKKNE010000006">
    <property type="protein sequence ID" value="CAH0379408.1"/>
    <property type="molecule type" value="Genomic_DNA"/>
</dbReference>
<evidence type="ECO:0000256" key="3">
    <source>
        <dbReference type="ARBA" id="ARBA00022692"/>
    </source>
</evidence>
<dbReference type="PANTHER" id="PTHR12608">
    <property type="entry name" value="TRANSMEMBRANE PROTEIN HTP-1 RELATED"/>
    <property type="match status" value="1"/>
</dbReference>
<feature type="transmembrane region" description="Helical" evidence="6">
    <location>
        <begin position="196"/>
        <end position="215"/>
    </location>
</feature>
<evidence type="ECO:0000256" key="6">
    <source>
        <dbReference type="RuleBase" id="RU365102"/>
    </source>
</evidence>
<keyword evidence="8" id="KW-1185">Reference proteome</keyword>
<evidence type="ECO:0000256" key="2">
    <source>
        <dbReference type="ARBA" id="ARBA00009190"/>
    </source>
</evidence>
<comment type="similarity">
    <text evidence="2 6">Belongs to the GDT1 family.</text>
</comment>
<dbReference type="GO" id="GO:0032472">
    <property type="term" value="P:Golgi calcium ion transport"/>
    <property type="evidence" value="ECO:0007669"/>
    <property type="project" value="TreeGrafter"/>
</dbReference>
<evidence type="ECO:0000256" key="1">
    <source>
        <dbReference type="ARBA" id="ARBA00004141"/>
    </source>
</evidence>
<dbReference type="PROSITE" id="PS01214">
    <property type="entry name" value="UPF0016"/>
    <property type="match status" value="1"/>
</dbReference>
<keyword evidence="3 6" id="KW-0812">Transmembrane</keyword>
<dbReference type="Pfam" id="PF01169">
    <property type="entry name" value="GDT1"/>
    <property type="match status" value="2"/>
</dbReference>
<dbReference type="GO" id="GO:0016020">
    <property type="term" value="C:membrane"/>
    <property type="evidence" value="ECO:0007669"/>
    <property type="project" value="UniProtKB-SubCell"/>
</dbReference>
<dbReference type="GO" id="GO:0005794">
    <property type="term" value="C:Golgi apparatus"/>
    <property type="evidence" value="ECO:0007669"/>
    <property type="project" value="TreeGrafter"/>
</dbReference>
<comment type="caution">
    <text evidence="6">Lacks conserved residue(s) required for the propagation of feature annotation.</text>
</comment>
<dbReference type="Proteomes" id="UP000789595">
    <property type="component" value="Unassembled WGS sequence"/>
</dbReference>
<dbReference type="GO" id="GO:0015085">
    <property type="term" value="F:calcium ion transmembrane transporter activity"/>
    <property type="evidence" value="ECO:0007669"/>
    <property type="project" value="TreeGrafter"/>
</dbReference>
<feature type="transmembrane region" description="Helical" evidence="6">
    <location>
        <begin position="163"/>
        <end position="189"/>
    </location>
</feature>